<dbReference type="EMBL" id="PTRA01000006">
    <property type="protein sequence ID" value="PQA54576.1"/>
    <property type="molecule type" value="Genomic_DNA"/>
</dbReference>
<dbReference type="AlphaFoldDB" id="A0A2S7IGD4"/>
<keyword evidence="3" id="KW-1185">Reference proteome</keyword>
<accession>A0A2S7IGD4</accession>
<comment type="caution">
    <text evidence="2">The sequence shown here is derived from an EMBL/GenBank/DDBJ whole genome shotgun (WGS) entry which is preliminary data.</text>
</comment>
<dbReference type="OrthoDB" id="329514at2"/>
<protein>
    <recommendedName>
        <fullName evidence="4">Cytochrome B</fullName>
    </recommendedName>
</protein>
<feature type="transmembrane region" description="Helical" evidence="1">
    <location>
        <begin position="119"/>
        <end position="141"/>
    </location>
</feature>
<sequence>MYPTLLFLHSIFRWLVLLSLIYALVRAIQGYRSGRVFTKTDDSVRHWTATIAHVQLLIGIILYTQSPLVSYYFGTSRKEALAEPFFFSIIHIALMLLAVVGITLGSSMAKRKPTANGKFLTQIVWFSLALLLIFVAIPWPFSPLATRPYFRPY</sequence>
<gene>
    <name evidence="2" type="ORF">C5O19_22805</name>
</gene>
<name>A0A2S7IGD4_9BACT</name>
<evidence type="ECO:0000256" key="1">
    <source>
        <dbReference type="SAM" id="Phobius"/>
    </source>
</evidence>
<keyword evidence="1" id="KW-1133">Transmembrane helix</keyword>
<dbReference type="Proteomes" id="UP000239590">
    <property type="component" value="Unassembled WGS sequence"/>
</dbReference>
<feature type="transmembrane region" description="Helical" evidence="1">
    <location>
        <begin position="6"/>
        <end position="25"/>
    </location>
</feature>
<feature type="transmembrane region" description="Helical" evidence="1">
    <location>
        <begin position="85"/>
        <end position="107"/>
    </location>
</feature>
<reference evidence="3" key="1">
    <citation type="submission" date="2018-02" db="EMBL/GenBank/DDBJ databases">
        <title>Genome sequencing of Solimonas sp. HR-BB.</title>
        <authorList>
            <person name="Lee Y."/>
            <person name="Jeon C.O."/>
        </authorList>
    </citation>
    <scope>NUCLEOTIDE SEQUENCE [LARGE SCALE GENOMIC DNA]</scope>
    <source>
        <strain evidence="3">HR-U</strain>
    </source>
</reference>
<evidence type="ECO:0000313" key="3">
    <source>
        <dbReference type="Proteomes" id="UP000239590"/>
    </source>
</evidence>
<feature type="transmembrane region" description="Helical" evidence="1">
    <location>
        <begin position="46"/>
        <end position="65"/>
    </location>
</feature>
<evidence type="ECO:0000313" key="2">
    <source>
        <dbReference type="EMBL" id="PQA54576.1"/>
    </source>
</evidence>
<organism evidence="2 3">
    <name type="scientific">Siphonobacter curvatus</name>
    <dbReference type="NCBI Taxonomy" id="2094562"/>
    <lineage>
        <taxon>Bacteria</taxon>
        <taxon>Pseudomonadati</taxon>
        <taxon>Bacteroidota</taxon>
        <taxon>Cytophagia</taxon>
        <taxon>Cytophagales</taxon>
        <taxon>Cytophagaceae</taxon>
        <taxon>Siphonobacter</taxon>
    </lineage>
</organism>
<keyword evidence="1" id="KW-0812">Transmembrane</keyword>
<proteinExistence type="predicted"/>
<keyword evidence="1" id="KW-0472">Membrane</keyword>
<evidence type="ECO:0008006" key="4">
    <source>
        <dbReference type="Google" id="ProtNLM"/>
    </source>
</evidence>